<accession>A0A4S3JN44</accession>
<dbReference type="RefSeq" id="XP_033422169.1">
    <property type="nucleotide sequence ID" value="XM_033574151.1"/>
</dbReference>
<feature type="signal peptide" evidence="1">
    <location>
        <begin position="1"/>
        <end position="16"/>
    </location>
</feature>
<reference evidence="2 5" key="2">
    <citation type="submission" date="2019-08" db="EMBL/GenBank/DDBJ databases">
        <title>The genome sequence of a newly discovered highly antifungal drug resistant Aspergillus species, Aspergillus tanneri NIH 1004.</title>
        <authorList>
            <person name="Mounaud S."/>
            <person name="Singh I."/>
            <person name="Joardar V."/>
            <person name="Pakala S."/>
            <person name="Pakala S."/>
            <person name="Venepally P."/>
            <person name="Chung J.K."/>
            <person name="Losada L."/>
            <person name="Nierman W.C."/>
        </authorList>
    </citation>
    <scope>NUCLEOTIDE SEQUENCE [LARGE SCALE GENOMIC DNA]</scope>
    <source>
        <strain evidence="2 5">NIH1004</strain>
    </source>
</reference>
<feature type="chain" id="PRO_5036122155" evidence="1">
    <location>
        <begin position="17"/>
        <end position="150"/>
    </location>
</feature>
<sequence length="150" mass="16510">MKLALAFSVLATAALAEFDKNLPWGKRDYACINVFQGIPDHSTVSPGAEVTLKFNRASTGRCGAYLDQYPGTPYKVALYQNPIRNRDVVTWDKRVSVVDGVNEADGKVTITIPKNLAQDGDWYLRVDTTLEKAPQMPSLFNAAGPFTVKE</sequence>
<evidence type="ECO:0000313" key="5">
    <source>
        <dbReference type="Proteomes" id="UP000324241"/>
    </source>
</evidence>
<keyword evidence="1" id="KW-0732">Signal</keyword>
<dbReference type="Proteomes" id="UP000308092">
    <property type="component" value="Unassembled WGS sequence"/>
</dbReference>
<dbReference type="AlphaFoldDB" id="A0A4S3JN44"/>
<evidence type="ECO:0000256" key="1">
    <source>
        <dbReference type="SAM" id="SignalP"/>
    </source>
</evidence>
<dbReference type="OrthoDB" id="2408539at2759"/>
<evidence type="ECO:0000313" key="3">
    <source>
        <dbReference type="EMBL" id="THC96178.1"/>
    </source>
</evidence>
<proteinExistence type="predicted"/>
<reference evidence="3 4" key="1">
    <citation type="submission" date="2019-03" db="EMBL/GenBank/DDBJ databases">
        <title>The genome sequence of a newly discovered highly antifungal drug resistant Aspergillus species, Aspergillus tanneri NIH 1004.</title>
        <authorList>
            <person name="Mounaud S."/>
            <person name="Singh I."/>
            <person name="Joardar V."/>
            <person name="Pakala S."/>
            <person name="Pakala S."/>
            <person name="Venepally P."/>
            <person name="Hoover J."/>
            <person name="Nierman W."/>
            <person name="Chung J."/>
            <person name="Losada L."/>
        </authorList>
    </citation>
    <scope>NUCLEOTIDE SEQUENCE [LARGE SCALE GENOMIC DNA]</scope>
    <source>
        <strain evidence="3 4">NIH1004</strain>
    </source>
</reference>
<evidence type="ECO:0000313" key="2">
    <source>
        <dbReference type="EMBL" id="KAA8642807.1"/>
    </source>
</evidence>
<dbReference type="EMBL" id="SOSA01000125">
    <property type="protein sequence ID" value="THC96178.1"/>
    <property type="molecule type" value="Genomic_DNA"/>
</dbReference>
<dbReference type="EMBL" id="QUQM01000005">
    <property type="protein sequence ID" value="KAA8642807.1"/>
    <property type="molecule type" value="Genomic_DNA"/>
</dbReference>
<dbReference type="GeneID" id="54332261"/>
<keyword evidence="4" id="KW-1185">Reference proteome</keyword>
<name>A0A4S3JN44_9EURO</name>
<dbReference type="VEuPathDB" id="FungiDB:EYZ11_004341"/>
<evidence type="ECO:0000313" key="4">
    <source>
        <dbReference type="Proteomes" id="UP000308092"/>
    </source>
</evidence>
<dbReference type="Proteomes" id="UP000324241">
    <property type="component" value="Unassembled WGS sequence"/>
</dbReference>
<comment type="caution">
    <text evidence="3">The sequence shown here is derived from an EMBL/GenBank/DDBJ whole genome shotgun (WGS) entry which is preliminary data.</text>
</comment>
<protein>
    <submittedName>
        <fullName evidence="3">Uncharacterized protein</fullName>
    </submittedName>
</protein>
<gene>
    <name evidence="2" type="ORF">ATNIH1004_009559</name>
    <name evidence="3" type="ORF">EYZ11_004341</name>
</gene>
<organism evidence="3 4">
    <name type="scientific">Aspergillus tanneri</name>
    <dbReference type="NCBI Taxonomy" id="1220188"/>
    <lineage>
        <taxon>Eukaryota</taxon>
        <taxon>Fungi</taxon>
        <taxon>Dikarya</taxon>
        <taxon>Ascomycota</taxon>
        <taxon>Pezizomycotina</taxon>
        <taxon>Eurotiomycetes</taxon>
        <taxon>Eurotiomycetidae</taxon>
        <taxon>Eurotiales</taxon>
        <taxon>Aspergillaceae</taxon>
        <taxon>Aspergillus</taxon>
        <taxon>Aspergillus subgen. Circumdati</taxon>
    </lineage>
</organism>